<evidence type="ECO:0000256" key="3">
    <source>
        <dbReference type="SAM" id="SignalP"/>
    </source>
</evidence>
<dbReference type="Proteomes" id="UP000037035">
    <property type="component" value="Unassembled WGS sequence"/>
</dbReference>
<organism evidence="4 5">
    <name type="scientific">Puccinia sorghi</name>
    <dbReference type="NCBI Taxonomy" id="27349"/>
    <lineage>
        <taxon>Eukaryota</taxon>
        <taxon>Fungi</taxon>
        <taxon>Dikarya</taxon>
        <taxon>Basidiomycota</taxon>
        <taxon>Pucciniomycotina</taxon>
        <taxon>Pucciniomycetes</taxon>
        <taxon>Pucciniales</taxon>
        <taxon>Pucciniaceae</taxon>
        <taxon>Puccinia</taxon>
    </lineage>
</organism>
<dbReference type="OrthoDB" id="2499721at2759"/>
<evidence type="ECO:0000256" key="1">
    <source>
        <dbReference type="SAM" id="MobiDB-lite"/>
    </source>
</evidence>
<evidence type="ECO:0000313" key="5">
    <source>
        <dbReference type="Proteomes" id="UP000037035"/>
    </source>
</evidence>
<accession>A0A0L6UYW5</accession>
<proteinExistence type="predicted"/>
<feature type="signal peptide" evidence="3">
    <location>
        <begin position="1"/>
        <end position="19"/>
    </location>
</feature>
<evidence type="ECO:0000256" key="2">
    <source>
        <dbReference type="SAM" id="Phobius"/>
    </source>
</evidence>
<feature type="compositionally biased region" description="Low complexity" evidence="1">
    <location>
        <begin position="266"/>
        <end position="275"/>
    </location>
</feature>
<dbReference type="EMBL" id="LAVV01008115">
    <property type="protein sequence ID" value="KNZ53733.1"/>
    <property type="molecule type" value="Genomic_DNA"/>
</dbReference>
<evidence type="ECO:0000313" key="4">
    <source>
        <dbReference type="EMBL" id="KNZ53733.1"/>
    </source>
</evidence>
<name>A0A0L6UYW5_9BASI</name>
<keyword evidence="5" id="KW-1185">Reference proteome</keyword>
<sequence>MKLGRRLGFLLLWVESLKAAAPENLLSETISAPIEASKTESIFKPSNQAEILRFPPTSTKEEGENAWRSQQSTPFLKGVETKESNTPRLMEQPVKFSRENPTADPAGEYCTRALHAKRRLILVRRGCFGVTGSALLATSRGLARAGAALKRFDKLTTRQKLGWFGRKAKNGLRYAAIGVAAAVALPVSVAVATVGVAVAVPTVVVGYLSWTTFQLLRRVALHTWKYFGKGLAATGRGLKKAGDRMQQQSAVRLSKKVPPTTPQPTPGRRTGPPRQ</sequence>
<gene>
    <name evidence="4" type="ORF">VP01_3151g2</name>
</gene>
<dbReference type="AlphaFoldDB" id="A0A0L6UYW5"/>
<comment type="caution">
    <text evidence="4">The sequence shown here is derived from an EMBL/GenBank/DDBJ whole genome shotgun (WGS) entry which is preliminary data.</text>
</comment>
<protein>
    <submittedName>
        <fullName evidence="4">Uncharacterized protein</fullName>
    </submittedName>
</protein>
<keyword evidence="2" id="KW-0812">Transmembrane</keyword>
<feature type="chain" id="PRO_5005568185" evidence="3">
    <location>
        <begin position="20"/>
        <end position="275"/>
    </location>
</feature>
<feature type="region of interest" description="Disordered" evidence="1">
    <location>
        <begin position="55"/>
        <end position="84"/>
    </location>
</feature>
<dbReference type="VEuPathDB" id="FungiDB:VP01_3151g2"/>
<keyword evidence="2" id="KW-1133">Transmembrane helix</keyword>
<keyword evidence="3" id="KW-0732">Signal</keyword>
<feature type="transmembrane region" description="Helical" evidence="2">
    <location>
        <begin position="175"/>
        <end position="208"/>
    </location>
</feature>
<feature type="region of interest" description="Disordered" evidence="1">
    <location>
        <begin position="238"/>
        <end position="275"/>
    </location>
</feature>
<reference evidence="4 5" key="1">
    <citation type="submission" date="2015-08" db="EMBL/GenBank/DDBJ databases">
        <title>Next Generation Sequencing and Analysis of the Genome of Puccinia sorghi L Schw, the Causal Agent of Maize Common Rust.</title>
        <authorList>
            <person name="Rochi L."/>
            <person name="Burguener G."/>
            <person name="Darino M."/>
            <person name="Turjanski A."/>
            <person name="Kreff E."/>
            <person name="Dieguez M.J."/>
            <person name="Sacco F."/>
        </authorList>
    </citation>
    <scope>NUCLEOTIDE SEQUENCE [LARGE SCALE GENOMIC DNA]</scope>
    <source>
        <strain evidence="4 5">RO10H11247</strain>
    </source>
</reference>
<keyword evidence="2" id="KW-0472">Membrane</keyword>